<keyword evidence="6" id="KW-0413">Isomerase</keyword>
<proteinExistence type="inferred from homology"/>
<comment type="similarity">
    <text evidence="2">Belongs to the type IB topoisomerase family.</text>
</comment>
<comment type="caution">
    <text evidence="9">The sequence shown here is derived from an EMBL/GenBank/DDBJ whole genome shotgun (WGS) entry which is preliminary data.</text>
</comment>
<dbReference type="PROSITE" id="PS52038">
    <property type="entry name" value="TOPO_IB_2"/>
    <property type="match status" value="1"/>
</dbReference>
<dbReference type="Gene3D" id="3.30.66.10">
    <property type="entry name" value="DNA topoisomerase I domain"/>
    <property type="match status" value="1"/>
</dbReference>
<feature type="domain" description="DNA topoisomerase I catalytic core eukaryotic-type" evidence="7">
    <location>
        <begin position="83"/>
        <end position="290"/>
    </location>
</feature>
<evidence type="ECO:0000259" key="7">
    <source>
        <dbReference type="Pfam" id="PF01028"/>
    </source>
</evidence>
<dbReference type="Proteomes" id="UP000704762">
    <property type="component" value="Unassembled WGS sequence"/>
</dbReference>
<organism evidence="9 10">
    <name type="scientific">Microlunatus panaciterrae</name>
    <dbReference type="NCBI Taxonomy" id="400768"/>
    <lineage>
        <taxon>Bacteria</taxon>
        <taxon>Bacillati</taxon>
        <taxon>Actinomycetota</taxon>
        <taxon>Actinomycetes</taxon>
        <taxon>Propionibacteriales</taxon>
        <taxon>Propionibacteriaceae</taxon>
        <taxon>Microlunatus</taxon>
    </lineage>
</organism>
<dbReference type="InterPro" id="IPR014711">
    <property type="entry name" value="TopoI_cat_a-hlx-sub_euk"/>
</dbReference>
<gene>
    <name evidence="9" type="ORF">JOE57_000560</name>
</gene>
<name>A0ABS2RF58_9ACTN</name>
<evidence type="ECO:0000313" key="9">
    <source>
        <dbReference type="EMBL" id="MBM7797639.1"/>
    </source>
</evidence>
<evidence type="ECO:0000256" key="5">
    <source>
        <dbReference type="ARBA" id="ARBA00023125"/>
    </source>
</evidence>
<dbReference type="SUPFAM" id="SSF55869">
    <property type="entry name" value="DNA topoisomerase I domain"/>
    <property type="match status" value="1"/>
</dbReference>
<dbReference type="SUPFAM" id="SSF56349">
    <property type="entry name" value="DNA breaking-rejoining enzymes"/>
    <property type="match status" value="1"/>
</dbReference>
<evidence type="ECO:0000256" key="3">
    <source>
        <dbReference type="ARBA" id="ARBA00012891"/>
    </source>
</evidence>
<dbReference type="Pfam" id="PF01028">
    <property type="entry name" value="Topoisom_I"/>
    <property type="match status" value="1"/>
</dbReference>
<dbReference type="Gene3D" id="3.90.15.10">
    <property type="entry name" value="Topoisomerase I, Chain A, domain 3"/>
    <property type="match status" value="1"/>
</dbReference>
<dbReference type="EC" id="5.6.2.1" evidence="3"/>
<evidence type="ECO:0000313" key="10">
    <source>
        <dbReference type="Proteomes" id="UP000704762"/>
    </source>
</evidence>
<dbReference type="InterPro" id="IPR011010">
    <property type="entry name" value="DNA_brk_join_enz"/>
</dbReference>
<evidence type="ECO:0000259" key="8">
    <source>
        <dbReference type="Pfam" id="PF21338"/>
    </source>
</evidence>
<feature type="domain" description="DNA topoisomerase IB N-terminal" evidence="8">
    <location>
        <begin position="24"/>
        <end position="71"/>
    </location>
</feature>
<evidence type="ECO:0000256" key="6">
    <source>
        <dbReference type="ARBA" id="ARBA00023235"/>
    </source>
</evidence>
<dbReference type="EMBL" id="JAFBCF010000001">
    <property type="protein sequence ID" value="MBM7797639.1"/>
    <property type="molecule type" value="Genomic_DNA"/>
</dbReference>
<evidence type="ECO:0000256" key="4">
    <source>
        <dbReference type="ARBA" id="ARBA00023029"/>
    </source>
</evidence>
<reference evidence="9 10" key="1">
    <citation type="submission" date="2021-01" db="EMBL/GenBank/DDBJ databases">
        <title>Sequencing the genomes of 1000 actinobacteria strains.</title>
        <authorList>
            <person name="Klenk H.-P."/>
        </authorList>
    </citation>
    <scope>NUCLEOTIDE SEQUENCE [LARGE SCALE GENOMIC DNA]</scope>
    <source>
        <strain evidence="9 10">DSM 18662</strain>
    </source>
</reference>
<evidence type="ECO:0000256" key="2">
    <source>
        <dbReference type="ARBA" id="ARBA00006645"/>
    </source>
</evidence>
<dbReference type="Gene3D" id="1.10.132.120">
    <property type="match status" value="1"/>
</dbReference>
<dbReference type="InterPro" id="IPR035447">
    <property type="entry name" value="DNA_topo_I_N_sf"/>
</dbReference>
<dbReference type="RefSeq" id="WP_338041125.1">
    <property type="nucleotide sequence ID" value="NZ_BAAAQP010000011.1"/>
</dbReference>
<accession>A0ABS2RF58</accession>
<dbReference type="Pfam" id="PF21338">
    <property type="entry name" value="Top1B_N_bact"/>
    <property type="match status" value="1"/>
</dbReference>
<keyword evidence="5" id="KW-0238">DNA-binding</keyword>
<evidence type="ECO:0000256" key="1">
    <source>
        <dbReference type="ARBA" id="ARBA00000213"/>
    </source>
</evidence>
<dbReference type="InterPro" id="IPR013500">
    <property type="entry name" value="TopoI_cat_euk"/>
</dbReference>
<dbReference type="PRINTS" id="PR00416">
    <property type="entry name" value="EUTPISMRASEI"/>
</dbReference>
<keyword evidence="10" id="KW-1185">Reference proteome</keyword>
<keyword evidence="4" id="KW-0799">Topoisomerase</keyword>
<sequence length="337" mass="37938">MRLPRLRMVSSAEPGWRRRRSGRGFSFVDQHGNRLSDEDAERCRLLVIPPAWEDVWICPRPNGHLQAVGTDAAGRRQYLYHEEWRRRRDEAKHDRVLQVARRLPRARRVAEVHLRQDGMPYERVLATAFRLLDLGLFRVGGESYAEQNGSFGLATLRKQHVDLEPGRAVFDFPAKSGQQQFIEVTDEAALEAIRALRRRRGGGAELLAFRDGGRWRDVTSADINTYIKDVVGDEFSAKDFRTWHATVIAAVLLAHANDAAASASARRRAVPSIMRQVADQLGNTPAVVRSSYVDHRVVDLYHQGVTIAPKFAGPVGAASVDLETRVRAERPVLKLLS</sequence>
<comment type="catalytic activity">
    <reaction evidence="1">
        <text>ATP-independent breakage of single-stranded DNA, followed by passage and rejoining.</text>
        <dbReference type="EC" id="5.6.2.1"/>
    </reaction>
</comment>
<dbReference type="InterPro" id="IPR049331">
    <property type="entry name" value="Top1B_N_bact"/>
</dbReference>
<dbReference type="InterPro" id="IPR001631">
    <property type="entry name" value="TopoI"/>
</dbReference>
<protein>
    <recommendedName>
        <fullName evidence="3">DNA topoisomerase</fullName>
        <ecNumber evidence="3">5.6.2.1</ecNumber>
    </recommendedName>
</protein>